<reference evidence="1" key="1">
    <citation type="submission" date="2012-05" db="EMBL/GenBank/DDBJ databases">
        <authorList>
            <person name="Krishnakumar V."/>
            <person name="Cheung F."/>
            <person name="Xiao Y."/>
            <person name="Chan A."/>
            <person name="Moskal W.A."/>
            <person name="Town C.D."/>
        </authorList>
    </citation>
    <scope>NUCLEOTIDE SEQUENCE</scope>
</reference>
<protein>
    <submittedName>
        <fullName evidence="1">Uncharacterized protein</fullName>
    </submittedName>
</protein>
<dbReference type="InterPro" id="IPR000222">
    <property type="entry name" value="PP2C_BS"/>
</dbReference>
<dbReference type="PROSITE" id="PS01032">
    <property type="entry name" value="PPM_1"/>
    <property type="match status" value="1"/>
</dbReference>
<dbReference type="SUPFAM" id="SSF81606">
    <property type="entry name" value="PP2C-like"/>
    <property type="match status" value="1"/>
</dbReference>
<accession>I3SAQ9</accession>
<dbReference type="AlphaFoldDB" id="I3SAQ9"/>
<name>I3SAQ9_LOTJA</name>
<dbReference type="EMBL" id="BT137556">
    <property type="protein sequence ID" value="AFK37351.1"/>
    <property type="molecule type" value="mRNA"/>
</dbReference>
<sequence>MVVETELICQQQTIPVLDVKYHLHVAQEHALKVEVSPSSNAGIPVFSHVKASSDLGSAETPRFESAVSCTAPAAMKFTPKVRSGSCTDIGPRGSMDDEHIQIDDLAAHLGFVFKYAIPSAFYAVFDGHGGPDAAAFVKENAMRLFFEDADMLQSYDADAVSLKRLEDSHRRAF</sequence>
<proteinExistence type="evidence at transcript level"/>
<dbReference type="InterPro" id="IPR036457">
    <property type="entry name" value="PPM-type-like_dom_sf"/>
</dbReference>
<organism evidence="1">
    <name type="scientific">Lotus japonicus</name>
    <name type="common">Lotus corniculatus var. japonicus</name>
    <dbReference type="NCBI Taxonomy" id="34305"/>
    <lineage>
        <taxon>Eukaryota</taxon>
        <taxon>Viridiplantae</taxon>
        <taxon>Streptophyta</taxon>
        <taxon>Embryophyta</taxon>
        <taxon>Tracheophyta</taxon>
        <taxon>Spermatophyta</taxon>
        <taxon>Magnoliopsida</taxon>
        <taxon>eudicotyledons</taxon>
        <taxon>Gunneridae</taxon>
        <taxon>Pentapetalae</taxon>
        <taxon>rosids</taxon>
        <taxon>fabids</taxon>
        <taxon>Fabales</taxon>
        <taxon>Fabaceae</taxon>
        <taxon>Papilionoideae</taxon>
        <taxon>50 kb inversion clade</taxon>
        <taxon>NPAAA clade</taxon>
        <taxon>Hologalegina</taxon>
        <taxon>robinioid clade</taxon>
        <taxon>Loteae</taxon>
        <taxon>Lotus</taxon>
    </lineage>
</organism>
<dbReference type="Gene3D" id="3.60.40.10">
    <property type="entry name" value="PPM-type phosphatase domain"/>
    <property type="match status" value="1"/>
</dbReference>
<dbReference type="GO" id="GO:0043169">
    <property type="term" value="F:cation binding"/>
    <property type="evidence" value="ECO:0007669"/>
    <property type="project" value="InterPro"/>
</dbReference>
<evidence type="ECO:0000313" key="1">
    <source>
        <dbReference type="EMBL" id="AFK37351.1"/>
    </source>
</evidence>